<evidence type="ECO:0000256" key="1">
    <source>
        <dbReference type="SAM" id="Phobius"/>
    </source>
</evidence>
<feature type="transmembrane region" description="Helical" evidence="1">
    <location>
        <begin position="64"/>
        <end position="84"/>
    </location>
</feature>
<proteinExistence type="predicted"/>
<keyword evidence="1" id="KW-1133">Transmembrane helix</keyword>
<accession>E9PAD8</accession>
<protein>
    <submittedName>
        <fullName evidence="2">Chromosome IX lambda clone 4554</fullName>
    </submittedName>
</protein>
<reference evidence="2" key="1">
    <citation type="submission" date="1994-08" db="EMBL/GenBank/DDBJ databases">
        <authorList>
            <person name="Barrell B."/>
            <person name="Rajandream M.A."/>
        </authorList>
    </citation>
    <scope>NUCLEOTIDE SEQUENCE</scope>
    <source>
        <strain evidence="2">AB972</strain>
    </source>
</reference>
<dbReference type="EMBL" id="Z38113">
    <property type="protein sequence ID" value="CAA86242.1"/>
    <property type="molecule type" value="Genomic_DNA"/>
</dbReference>
<dbReference type="AlphaFoldDB" id="E9PAD8"/>
<keyword evidence="1" id="KW-0472">Membrane</keyword>
<evidence type="ECO:0000313" key="2">
    <source>
        <dbReference type="EMBL" id="CAA86242.1"/>
    </source>
</evidence>
<name>E9PAD8_YEAST</name>
<sequence length="89" mass="9658">MIPGLIESSSMKILTSLGLLIIVDTMWSIKSPTVTGSSLSILILCTLCFPKIASSPPRNSTFTFTIPILLLTYLVLVSEISIVFCFGNF</sequence>
<reference evidence="2" key="2">
    <citation type="submission" date="1994-10" db="EMBL/GenBank/DDBJ databases">
        <authorList>
            <person name="Rowley N."/>
        </authorList>
    </citation>
    <scope>NUCLEOTIDE SEQUENCE</scope>
    <source>
        <strain evidence="2">AB972</strain>
    </source>
</reference>
<keyword evidence="1" id="KW-0812">Transmembrane</keyword>
<organism evidence="2">
    <name type="scientific">Saccharomyces cerevisiae (strain ATCC 204508 / S288c)</name>
    <name type="common">Baker's yeast</name>
    <dbReference type="NCBI Taxonomy" id="559292"/>
    <lineage>
        <taxon>Eukaryota</taxon>
        <taxon>Fungi</taxon>
        <taxon>Dikarya</taxon>
        <taxon>Ascomycota</taxon>
        <taxon>Saccharomycotina</taxon>
        <taxon>Saccharomycetes</taxon>
        <taxon>Saccharomycetales</taxon>
        <taxon>Saccharomycetaceae</taxon>
        <taxon>Saccharomyces</taxon>
    </lineage>
</organism>